<name>A0A415U8C9_9FIRM</name>
<sequence length="63" mass="7116">MTVEMWMGLGIIVAIVGFVLWKTALNLRAKGNRNAGMFSTIAWLLIMVGVMITFSFFRVKYLS</sequence>
<dbReference type="EMBL" id="QRQO01000013">
    <property type="protein sequence ID" value="RHN14287.1"/>
    <property type="molecule type" value="Genomic_DNA"/>
</dbReference>
<evidence type="ECO:0000313" key="3">
    <source>
        <dbReference type="EMBL" id="RHN14287.1"/>
    </source>
</evidence>
<comment type="caution">
    <text evidence="3">The sequence shown here is derived from an EMBL/GenBank/DDBJ whole genome shotgun (WGS) entry which is preliminary data.</text>
</comment>
<keyword evidence="1" id="KW-0812">Transmembrane</keyword>
<dbReference type="Proteomes" id="UP000283700">
    <property type="component" value="Unassembled WGS sequence"/>
</dbReference>
<evidence type="ECO:0000313" key="2">
    <source>
        <dbReference type="EMBL" id="RGZ81552.1"/>
    </source>
</evidence>
<evidence type="ECO:0000256" key="1">
    <source>
        <dbReference type="SAM" id="Phobius"/>
    </source>
</evidence>
<protein>
    <submittedName>
        <fullName evidence="3">Uncharacterized protein</fullName>
    </submittedName>
</protein>
<dbReference type="Proteomes" id="UP000286561">
    <property type="component" value="Unassembled WGS sequence"/>
</dbReference>
<keyword evidence="1" id="KW-0472">Membrane</keyword>
<dbReference type="EMBL" id="QSEP01000066">
    <property type="protein sequence ID" value="RGZ81552.1"/>
    <property type="molecule type" value="Genomic_DNA"/>
</dbReference>
<evidence type="ECO:0000313" key="5">
    <source>
        <dbReference type="Proteomes" id="UP000286561"/>
    </source>
</evidence>
<dbReference type="RefSeq" id="WP_118329514.1">
    <property type="nucleotide sequence ID" value="NZ_CAUDZB010000025.1"/>
</dbReference>
<feature type="transmembrane region" description="Helical" evidence="1">
    <location>
        <begin position="6"/>
        <end position="25"/>
    </location>
</feature>
<organism evidence="3 4">
    <name type="scientific">Anaerobutyricum hallii</name>
    <dbReference type="NCBI Taxonomy" id="39488"/>
    <lineage>
        <taxon>Bacteria</taxon>
        <taxon>Bacillati</taxon>
        <taxon>Bacillota</taxon>
        <taxon>Clostridia</taxon>
        <taxon>Lachnospirales</taxon>
        <taxon>Lachnospiraceae</taxon>
        <taxon>Anaerobutyricum</taxon>
    </lineage>
</organism>
<reference evidence="4 5" key="1">
    <citation type="submission" date="2018-08" db="EMBL/GenBank/DDBJ databases">
        <title>A genome reference for cultivated species of the human gut microbiota.</title>
        <authorList>
            <person name="Zou Y."/>
            <person name="Xue W."/>
            <person name="Luo G."/>
        </authorList>
    </citation>
    <scope>NUCLEOTIDE SEQUENCE [LARGE SCALE GENOMIC DNA]</scope>
    <source>
        <strain evidence="3 4">AF31-17AC</strain>
        <strain evidence="2 5">AM48-23BH</strain>
    </source>
</reference>
<dbReference type="AlphaFoldDB" id="A0A415U8C9"/>
<accession>A0A415U8C9</accession>
<evidence type="ECO:0000313" key="4">
    <source>
        <dbReference type="Proteomes" id="UP000283700"/>
    </source>
</evidence>
<keyword evidence="1" id="KW-1133">Transmembrane helix</keyword>
<feature type="transmembrane region" description="Helical" evidence="1">
    <location>
        <begin position="37"/>
        <end position="57"/>
    </location>
</feature>
<gene>
    <name evidence="2" type="ORF">DW972_10235</name>
    <name evidence="3" type="ORF">DWZ29_06295</name>
</gene>
<proteinExistence type="predicted"/>